<protein>
    <submittedName>
        <fullName evidence="6">Hemolysin III family protein</fullName>
    </submittedName>
</protein>
<evidence type="ECO:0000256" key="5">
    <source>
        <dbReference type="SAM" id="Phobius"/>
    </source>
</evidence>
<feature type="transmembrane region" description="Helical" evidence="5">
    <location>
        <begin position="20"/>
        <end position="39"/>
    </location>
</feature>
<keyword evidence="7" id="KW-1185">Reference proteome</keyword>
<keyword evidence="4 5" id="KW-0472">Membrane</keyword>
<gene>
    <name evidence="6" type="ORF">GCM10009547_13520</name>
</gene>
<keyword evidence="3 5" id="KW-1133">Transmembrane helix</keyword>
<dbReference type="RefSeq" id="WP_344602953.1">
    <property type="nucleotide sequence ID" value="NZ_BAAAHE010000009.1"/>
</dbReference>
<dbReference type="Proteomes" id="UP001500957">
    <property type="component" value="Unassembled WGS sequence"/>
</dbReference>
<dbReference type="Pfam" id="PF03006">
    <property type="entry name" value="HlyIII"/>
    <property type="match status" value="1"/>
</dbReference>
<evidence type="ECO:0000256" key="2">
    <source>
        <dbReference type="ARBA" id="ARBA00022692"/>
    </source>
</evidence>
<feature type="transmembrane region" description="Helical" evidence="5">
    <location>
        <begin position="85"/>
        <end position="102"/>
    </location>
</feature>
<comment type="subcellular location">
    <subcellularLocation>
        <location evidence="1">Membrane</location>
        <topology evidence="1">Multi-pass membrane protein</topology>
    </subcellularLocation>
</comment>
<feature type="transmembrane region" description="Helical" evidence="5">
    <location>
        <begin position="109"/>
        <end position="128"/>
    </location>
</feature>
<proteinExistence type="predicted"/>
<reference evidence="6 7" key="1">
    <citation type="journal article" date="2019" name="Int. J. Syst. Evol. Microbiol.">
        <title>The Global Catalogue of Microorganisms (GCM) 10K type strain sequencing project: providing services to taxonomists for standard genome sequencing and annotation.</title>
        <authorList>
            <consortium name="The Broad Institute Genomics Platform"/>
            <consortium name="The Broad Institute Genome Sequencing Center for Infectious Disease"/>
            <person name="Wu L."/>
            <person name="Ma J."/>
        </authorList>
    </citation>
    <scope>NUCLEOTIDE SEQUENCE [LARGE SCALE GENOMIC DNA]</scope>
    <source>
        <strain evidence="6 7">JCM 10671</strain>
    </source>
</reference>
<evidence type="ECO:0000313" key="7">
    <source>
        <dbReference type="Proteomes" id="UP001500957"/>
    </source>
</evidence>
<organism evidence="6 7">
    <name type="scientific">Sporichthya brevicatena</name>
    <dbReference type="NCBI Taxonomy" id="171442"/>
    <lineage>
        <taxon>Bacteria</taxon>
        <taxon>Bacillati</taxon>
        <taxon>Actinomycetota</taxon>
        <taxon>Actinomycetes</taxon>
        <taxon>Sporichthyales</taxon>
        <taxon>Sporichthyaceae</taxon>
        <taxon>Sporichthya</taxon>
    </lineage>
</organism>
<feature type="transmembrane region" description="Helical" evidence="5">
    <location>
        <begin position="196"/>
        <end position="219"/>
    </location>
</feature>
<evidence type="ECO:0000313" key="6">
    <source>
        <dbReference type="EMBL" id="GAA0612874.1"/>
    </source>
</evidence>
<evidence type="ECO:0000256" key="4">
    <source>
        <dbReference type="ARBA" id="ARBA00023136"/>
    </source>
</evidence>
<dbReference type="InterPro" id="IPR004254">
    <property type="entry name" value="AdipoR/HlyIII-related"/>
</dbReference>
<sequence>MNEVFDRMEAAVKPHLRGWLHMGTFPVSVIAGFVLVAIPQEPRARLASAIFAGTASLLFGVSALYHRGNWGPRTTEILKRIDHANIFLIIAASYTPFALLLLDDRTGTIMLWIVWSGAALGVLVRSIWINAARWLSAPAYLILGWTAAFFVPQLVEGGVATFVLLIVGGVLYSIGGIVYGLRRPNPSPRWFGFHEVFHSFTVVAWIVHYVAVSIVAYSYG</sequence>
<accession>A0ABN1GK56</accession>
<dbReference type="PANTHER" id="PTHR20855:SF3">
    <property type="entry name" value="LD03007P"/>
    <property type="match status" value="1"/>
</dbReference>
<feature type="transmembrane region" description="Helical" evidence="5">
    <location>
        <begin position="46"/>
        <end position="65"/>
    </location>
</feature>
<comment type="caution">
    <text evidence="6">The sequence shown here is derived from an EMBL/GenBank/DDBJ whole genome shotgun (WGS) entry which is preliminary data.</text>
</comment>
<keyword evidence="2 5" id="KW-0812">Transmembrane</keyword>
<feature type="transmembrane region" description="Helical" evidence="5">
    <location>
        <begin position="159"/>
        <end position="181"/>
    </location>
</feature>
<evidence type="ECO:0000256" key="1">
    <source>
        <dbReference type="ARBA" id="ARBA00004141"/>
    </source>
</evidence>
<evidence type="ECO:0000256" key="3">
    <source>
        <dbReference type="ARBA" id="ARBA00022989"/>
    </source>
</evidence>
<feature type="transmembrane region" description="Helical" evidence="5">
    <location>
        <begin position="134"/>
        <end position="152"/>
    </location>
</feature>
<dbReference type="EMBL" id="BAAAHE010000009">
    <property type="protein sequence ID" value="GAA0612874.1"/>
    <property type="molecule type" value="Genomic_DNA"/>
</dbReference>
<dbReference type="PANTHER" id="PTHR20855">
    <property type="entry name" value="ADIPOR/PROGESTIN RECEPTOR-RELATED"/>
    <property type="match status" value="1"/>
</dbReference>
<name>A0ABN1GK56_9ACTN</name>